<protein>
    <recommendedName>
        <fullName evidence="3">Endonuclease/exonuclease/phosphatase domain-containing protein</fullName>
    </recommendedName>
</protein>
<dbReference type="SUPFAM" id="SSF56219">
    <property type="entry name" value="DNase I-like"/>
    <property type="match status" value="1"/>
</dbReference>
<name>A0AAV8U9E2_9ROSI</name>
<dbReference type="InterPro" id="IPR036691">
    <property type="entry name" value="Endo/exonu/phosph_ase_sf"/>
</dbReference>
<dbReference type="Gene3D" id="3.60.10.10">
    <property type="entry name" value="Endonuclease/exonuclease/phosphatase"/>
    <property type="match status" value="1"/>
</dbReference>
<evidence type="ECO:0008006" key="3">
    <source>
        <dbReference type="Google" id="ProtNLM"/>
    </source>
</evidence>
<gene>
    <name evidence="1" type="ORF">K2173_016899</name>
</gene>
<sequence>MVTSPRWHGRGCYFVWCTSACISSRWLTCYFFGGRDPLFVGIAEGLEWVCSVVYASPVNSIKAALWDYLRDLSSNIHLPWLVIGDFHDYLHTSEKRGGRFDGRRAALFHARIGDCGLQDLGFQDAPYTFARKFHEAIRAVTRAAQEFNSKVFGNLFHRKRVLMARLKGIQLYLSHRHSPYLVNLEVQLADEYRNVLRQEELFWFQKSRIKWLQGRDRVMTFFHVTTLARRNKNRIDKLCLRTDIWTMDLDVIEGEVLSYF</sequence>
<evidence type="ECO:0000313" key="1">
    <source>
        <dbReference type="EMBL" id="KAJ8774453.1"/>
    </source>
</evidence>
<evidence type="ECO:0000313" key="2">
    <source>
        <dbReference type="Proteomes" id="UP001159364"/>
    </source>
</evidence>
<keyword evidence="2" id="KW-1185">Reference proteome</keyword>
<organism evidence="1 2">
    <name type="scientific">Erythroxylum novogranatense</name>
    <dbReference type="NCBI Taxonomy" id="1862640"/>
    <lineage>
        <taxon>Eukaryota</taxon>
        <taxon>Viridiplantae</taxon>
        <taxon>Streptophyta</taxon>
        <taxon>Embryophyta</taxon>
        <taxon>Tracheophyta</taxon>
        <taxon>Spermatophyta</taxon>
        <taxon>Magnoliopsida</taxon>
        <taxon>eudicotyledons</taxon>
        <taxon>Gunneridae</taxon>
        <taxon>Pentapetalae</taxon>
        <taxon>rosids</taxon>
        <taxon>fabids</taxon>
        <taxon>Malpighiales</taxon>
        <taxon>Erythroxylaceae</taxon>
        <taxon>Erythroxylum</taxon>
    </lineage>
</organism>
<dbReference type="AlphaFoldDB" id="A0AAV8U9E2"/>
<reference evidence="1 2" key="1">
    <citation type="submission" date="2021-09" db="EMBL/GenBank/DDBJ databases">
        <title>Genomic insights and catalytic innovation underlie evolution of tropane alkaloids biosynthesis.</title>
        <authorList>
            <person name="Wang Y.-J."/>
            <person name="Tian T."/>
            <person name="Huang J.-P."/>
            <person name="Huang S.-X."/>
        </authorList>
    </citation>
    <scope>NUCLEOTIDE SEQUENCE [LARGE SCALE GENOMIC DNA]</scope>
    <source>
        <strain evidence="1">KIB-2018</strain>
        <tissue evidence="1">Leaf</tissue>
    </source>
</reference>
<dbReference type="Proteomes" id="UP001159364">
    <property type="component" value="Linkage Group LG01"/>
</dbReference>
<accession>A0AAV8U9E2</accession>
<comment type="caution">
    <text evidence="1">The sequence shown here is derived from an EMBL/GenBank/DDBJ whole genome shotgun (WGS) entry which is preliminary data.</text>
</comment>
<proteinExistence type="predicted"/>
<dbReference type="EMBL" id="JAIWQS010000001">
    <property type="protein sequence ID" value="KAJ8774453.1"/>
    <property type="molecule type" value="Genomic_DNA"/>
</dbReference>